<dbReference type="InterPro" id="IPR000073">
    <property type="entry name" value="AB_hydrolase_1"/>
</dbReference>
<evidence type="ECO:0000313" key="3">
    <source>
        <dbReference type="Proteomes" id="UP001194746"/>
    </source>
</evidence>
<dbReference type="Pfam" id="PF12697">
    <property type="entry name" value="Abhydrolase_6"/>
    <property type="match status" value="1"/>
</dbReference>
<dbReference type="PANTHER" id="PTHR37017">
    <property type="entry name" value="AB HYDROLASE-1 DOMAIN-CONTAINING PROTEIN-RELATED"/>
    <property type="match status" value="1"/>
</dbReference>
<dbReference type="InterPro" id="IPR029058">
    <property type="entry name" value="AB_hydrolase_fold"/>
</dbReference>
<dbReference type="AlphaFoldDB" id="A0AAD4GXD1"/>
<comment type="caution">
    <text evidence="2">The sequence shown here is derived from an EMBL/GenBank/DDBJ whole genome shotgun (WGS) entry which is preliminary data.</text>
</comment>
<protein>
    <recommendedName>
        <fullName evidence="1">AB hydrolase-1 domain-containing protein</fullName>
    </recommendedName>
</protein>
<reference evidence="2" key="1">
    <citation type="journal article" date="2019" name="Beilstein J. Org. Chem.">
        <title>Nanangenines: drimane sesquiterpenoids as the dominant metabolite cohort of a novel Australian fungus, Aspergillus nanangensis.</title>
        <authorList>
            <person name="Lacey H.J."/>
            <person name="Gilchrist C.L.M."/>
            <person name="Crombie A."/>
            <person name="Kalaitzis J.A."/>
            <person name="Vuong D."/>
            <person name="Rutledge P.J."/>
            <person name="Turner P."/>
            <person name="Pitt J.I."/>
            <person name="Lacey E."/>
            <person name="Chooi Y.H."/>
            <person name="Piggott A.M."/>
        </authorList>
    </citation>
    <scope>NUCLEOTIDE SEQUENCE</scope>
    <source>
        <strain evidence="2">MST-FP2251</strain>
    </source>
</reference>
<dbReference type="PANTHER" id="PTHR37017:SF11">
    <property type="entry name" value="ESTERASE_LIPASE_THIOESTERASE DOMAIN-CONTAINING PROTEIN"/>
    <property type="match status" value="1"/>
</dbReference>
<dbReference type="Proteomes" id="UP001194746">
    <property type="component" value="Unassembled WGS sequence"/>
</dbReference>
<accession>A0AAD4GXD1</accession>
<evidence type="ECO:0000313" key="2">
    <source>
        <dbReference type="EMBL" id="KAF9892857.1"/>
    </source>
</evidence>
<evidence type="ECO:0000259" key="1">
    <source>
        <dbReference type="Pfam" id="PF12697"/>
    </source>
</evidence>
<feature type="domain" description="AB hydrolase-1" evidence="1">
    <location>
        <begin position="12"/>
        <end position="218"/>
    </location>
</feature>
<dbReference type="SUPFAM" id="SSF53474">
    <property type="entry name" value="alpha/beta-Hydrolases"/>
    <property type="match status" value="1"/>
</dbReference>
<dbReference type="InterPro" id="IPR052897">
    <property type="entry name" value="Sec-Metab_Biosynth_Hydrolase"/>
</dbReference>
<name>A0AAD4GXD1_ASPNN</name>
<keyword evidence="3" id="KW-1185">Reference proteome</keyword>
<proteinExistence type="predicted"/>
<organism evidence="2 3">
    <name type="scientific">Aspergillus nanangensis</name>
    <dbReference type="NCBI Taxonomy" id="2582783"/>
    <lineage>
        <taxon>Eukaryota</taxon>
        <taxon>Fungi</taxon>
        <taxon>Dikarya</taxon>
        <taxon>Ascomycota</taxon>
        <taxon>Pezizomycotina</taxon>
        <taxon>Eurotiomycetes</taxon>
        <taxon>Eurotiomycetidae</taxon>
        <taxon>Eurotiales</taxon>
        <taxon>Aspergillaceae</taxon>
        <taxon>Aspergillus</taxon>
        <taxon>Aspergillus subgen. Circumdati</taxon>
    </lineage>
</organism>
<dbReference type="EMBL" id="VCAU01000010">
    <property type="protein sequence ID" value="KAF9892857.1"/>
    <property type="molecule type" value="Genomic_DNA"/>
</dbReference>
<dbReference type="Gene3D" id="3.40.50.1820">
    <property type="entry name" value="alpha/beta hydrolase"/>
    <property type="match status" value="1"/>
</dbReference>
<gene>
    <name evidence="2" type="ORF">FE257_000446</name>
</gene>
<sequence>MTDLPTFVIALGAWLLPPTYDLLRGELTARGFPSEAPAHPSIGAEPPTKTLDDDVASLRALLNRLVTDEGKEVIVVAHSYGGVVGSCAVEGLARADREANGQKGGVVKMVYMSAFVLDQGGDYVYVDGAEQIAFHDVSPEVQEQQKDFLTHTSRAVYGGPVTYEPWHRIPSAYIICEEDQALPLPLQEMLASKLGKDWTYRLKSSHSPHLSMPGRVAKILKELAEKV</sequence>
<reference evidence="2" key="2">
    <citation type="submission" date="2020-02" db="EMBL/GenBank/DDBJ databases">
        <authorList>
            <person name="Gilchrist C.L.M."/>
            <person name="Chooi Y.-H."/>
        </authorList>
    </citation>
    <scope>NUCLEOTIDE SEQUENCE</scope>
    <source>
        <strain evidence="2">MST-FP2251</strain>
    </source>
</reference>